<dbReference type="Proteomes" id="UP000785679">
    <property type="component" value="Unassembled WGS sequence"/>
</dbReference>
<organism evidence="2 3">
    <name type="scientific">Halteria grandinella</name>
    <dbReference type="NCBI Taxonomy" id="5974"/>
    <lineage>
        <taxon>Eukaryota</taxon>
        <taxon>Sar</taxon>
        <taxon>Alveolata</taxon>
        <taxon>Ciliophora</taxon>
        <taxon>Intramacronucleata</taxon>
        <taxon>Spirotrichea</taxon>
        <taxon>Stichotrichia</taxon>
        <taxon>Sporadotrichida</taxon>
        <taxon>Halteriidae</taxon>
        <taxon>Halteria</taxon>
    </lineage>
</organism>
<gene>
    <name evidence="2" type="ORF">FGO68_gene13457</name>
</gene>
<evidence type="ECO:0000313" key="2">
    <source>
        <dbReference type="EMBL" id="TNV73189.1"/>
    </source>
</evidence>
<feature type="region of interest" description="Disordered" evidence="1">
    <location>
        <begin position="1"/>
        <end position="22"/>
    </location>
</feature>
<accession>A0A8J8SWD9</accession>
<name>A0A8J8SWD9_HALGN</name>
<proteinExistence type="predicted"/>
<keyword evidence="3" id="KW-1185">Reference proteome</keyword>
<feature type="compositionally biased region" description="Polar residues" evidence="1">
    <location>
        <begin position="11"/>
        <end position="22"/>
    </location>
</feature>
<reference evidence="2" key="1">
    <citation type="submission" date="2019-06" db="EMBL/GenBank/DDBJ databases">
        <authorList>
            <person name="Zheng W."/>
        </authorList>
    </citation>
    <scope>NUCLEOTIDE SEQUENCE</scope>
    <source>
        <strain evidence="2">QDHG01</strain>
    </source>
</reference>
<protein>
    <submittedName>
        <fullName evidence="2">Uncharacterized protein</fullName>
    </submittedName>
</protein>
<evidence type="ECO:0000313" key="3">
    <source>
        <dbReference type="Proteomes" id="UP000785679"/>
    </source>
</evidence>
<sequence length="114" mass="13791">MKNSRPIMMRRQNTPKSMRAQQKNTDWDWLMASIMRLQAQRFRTKLRKNQSFQAYCSGSNIRPMSQMKEIKIMRQPKKTPVVFSLRSSNMILKKLVRTCWQNTCNLFYLSLYYQ</sequence>
<dbReference type="AlphaFoldDB" id="A0A8J8SWD9"/>
<dbReference type="EMBL" id="RRYP01019577">
    <property type="protein sequence ID" value="TNV73189.1"/>
    <property type="molecule type" value="Genomic_DNA"/>
</dbReference>
<evidence type="ECO:0000256" key="1">
    <source>
        <dbReference type="SAM" id="MobiDB-lite"/>
    </source>
</evidence>
<comment type="caution">
    <text evidence="2">The sequence shown here is derived from an EMBL/GenBank/DDBJ whole genome shotgun (WGS) entry which is preliminary data.</text>
</comment>